<keyword evidence="3 5" id="KW-0238">DNA-binding</keyword>
<dbReference type="Gene3D" id="1.10.357.10">
    <property type="entry name" value="Tetracycline Repressor, domain 2"/>
    <property type="match status" value="1"/>
</dbReference>
<dbReference type="GO" id="GO:0045892">
    <property type="term" value="P:negative regulation of DNA-templated transcription"/>
    <property type="evidence" value="ECO:0007669"/>
    <property type="project" value="InterPro"/>
</dbReference>
<dbReference type="PANTHER" id="PTHR30055">
    <property type="entry name" value="HTH-TYPE TRANSCRIPTIONAL REGULATOR RUTR"/>
    <property type="match status" value="1"/>
</dbReference>
<dbReference type="PANTHER" id="PTHR30055:SF151">
    <property type="entry name" value="TRANSCRIPTIONAL REGULATORY PROTEIN"/>
    <property type="match status" value="1"/>
</dbReference>
<feature type="region of interest" description="Disordered" evidence="6">
    <location>
        <begin position="1"/>
        <end position="24"/>
    </location>
</feature>
<dbReference type="GO" id="GO:0046677">
    <property type="term" value="P:response to antibiotic"/>
    <property type="evidence" value="ECO:0007669"/>
    <property type="project" value="InterPro"/>
</dbReference>
<dbReference type="AlphaFoldDB" id="A0A849A631"/>
<dbReference type="SUPFAM" id="SSF46689">
    <property type="entry name" value="Homeodomain-like"/>
    <property type="match status" value="1"/>
</dbReference>
<dbReference type="InterPro" id="IPR050109">
    <property type="entry name" value="HTH-type_TetR-like_transc_reg"/>
</dbReference>
<evidence type="ECO:0000256" key="4">
    <source>
        <dbReference type="ARBA" id="ARBA00023163"/>
    </source>
</evidence>
<dbReference type="GO" id="GO:0003700">
    <property type="term" value="F:DNA-binding transcription factor activity"/>
    <property type="evidence" value="ECO:0007669"/>
    <property type="project" value="TreeGrafter"/>
</dbReference>
<evidence type="ECO:0000256" key="1">
    <source>
        <dbReference type="ARBA" id="ARBA00022491"/>
    </source>
</evidence>
<dbReference type="InterPro" id="IPR001647">
    <property type="entry name" value="HTH_TetR"/>
</dbReference>
<dbReference type="InterPro" id="IPR036271">
    <property type="entry name" value="Tet_transcr_reg_TetR-rel_C_sf"/>
</dbReference>
<dbReference type="InterPro" id="IPR004111">
    <property type="entry name" value="Repressor_TetR_C"/>
</dbReference>
<evidence type="ECO:0000313" key="8">
    <source>
        <dbReference type="EMBL" id="NNG36019.1"/>
    </source>
</evidence>
<reference evidence="8 9" key="1">
    <citation type="submission" date="2020-05" db="EMBL/GenBank/DDBJ databases">
        <title>Nakamurella sp. DB0629 isolated from air conditioner.</title>
        <authorList>
            <person name="Kim D.H."/>
            <person name="Kim D.-U."/>
        </authorList>
    </citation>
    <scope>NUCLEOTIDE SEQUENCE [LARGE SCALE GENOMIC DNA]</scope>
    <source>
        <strain evidence="8 9">DB0629</strain>
    </source>
</reference>
<dbReference type="Gene3D" id="1.10.10.60">
    <property type="entry name" value="Homeodomain-like"/>
    <property type="match status" value="1"/>
</dbReference>
<keyword evidence="1" id="KW-0678">Repressor</keyword>
<organism evidence="8 9">
    <name type="scientific">Nakamurella aerolata</name>
    <dbReference type="NCBI Taxonomy" id="1656892"/>
    <lineage>
        <taxon>Bacteria</taxon>
        <taxon>Bacillati</taxon>
        <taxon>Actinomycetota</taxon>
        <taxon>Actinomycetes</taxon>
        <taxon>Nakamurellales</taxon>
        <taxon>Nakamurellaceae</taxon>
        <taxon>Nakamurella</taxon>
    </lineage>
</organism>
<sequence length="253" mass="27760">MAKQNPIASSFWSTHRPARSDRPSLDRDRIVAAAIEMLDEDGIDKLSMRRLGSRLGSGATSAYWHVKNKDELLDLVLDATMGQVPLPTDKDWMAALRNYAADLRRVVLSHPWLINVFGSRANLGPNALRLSNHLLGVLYAAGLSTAMATQASSAVGAFVLGATMTEAAWVDLKNRSGMTEQQMEAAMTEFYADQLPGAPHLQQWWAENDASFDDLRRRNFEIGLDALMQGLSLMVSAGGDGRPRHRRTPTGQG</sequence>
<keyword evidence="2" id="KW-0805">Transcription regulation</keyword>
<proteinExistence type="predicted"/>
<keyword evidence="9" id="KW-1185">Reference proteome</keyword>
<comment type="caution">
    <text evidence="8">The sequence shown here is derived from an EMBL/GenBank/DDBJ whole genome shotgun (WGS) entry which is preliminary data.</text>
</comment>
<evidence type="ECO:0000256" key="6">
    <source>
        <dbReference type="SAM" id="MobiDB-lite"/>
    </source>
</evidence>
<feature type="domain" description="HTH tetR-type" evidence="7">
    <location>
        <begin position="24"/>
        <end position="84"/>
    </location>
</feature>
<feature type="compositionally biased region" description="Polar residues" evidence="6">
    <location>
        <begin position="1"/>
        <end position="13"/>
    </location>
</feature>
<dbReference type="PROSITE" id="PS01081">
    <property type="entry name" value="HTH_TETR_1"/>
    <property type="match status" value="1"/>
</dbReference>
<accession>A0A849A631</accession>
<dbReference type="InterPro" id="IPR009057">
    <property type="entry name" value="Homeodomain-like_sf"/>
</dbReference>
<evidence type="ECO:0000256" key="3">
    <source>
        <dbReference type="ARBA" id="ARBA00023125"/>
    </source>
</evidence>
<evidence type="ECO:0000313" key="9">
    <source>
        <dbReference type="Proteomes" id="UP000562984"/>
    </source>
</evidence>
<dbReference type="RefSeq" id="WP_171199683.1">
    <property type="nucleotide sequence ID" value="NZ_JABEND010000004.1"/>
</dbReference>
<gene>
    <name evidence="8" type="ORF">HKD39_09895</name>
</gene>
<dbReference type="PRINTS" id="PR00400">
    <property type="entry name" value="TETREPRESSOR"/>
</dbReference>
<evidence type="ECO:0000256" key="2">
    <source>
        <dbReference type="ARBA" id="ARBA00023015"/>
    </source>
</evidence>
<dbReference type="PROSITE" id="PS50977">
    <property type="entry name" value="HTH_TETR_2"/>
    <property type="match status" value="1"/>
</dbReference>
<dbReference type="Pfam" id="PF02909">
    <property type="entry name" value="TetR_C_1"/>
    <property type="match status" value="1"/>
</dbReference>
<dbReference type="SUPFAM" id="SSF48498">
    <property type="entry name" value="Tetracyclin repressor-like, C-terminal domain"/>
    <property type="match status" value="1"/>
</dbReference>
<evidence type="ECO:0000259" key="7">
    <source>
        <dbReference type="PROSITE" id="PS50977"/>
    </source>
</evidence>
<name>A0A849A631_9ACTN</name>
<protein>
    <submittedName>
        <fullName evidence="8">TetR family transcriptional regulator</fullName>
    </submittedName>
</protein>
<dbReference type="GO" id="GO:0000976">
    <property type="term" value="F:transcription cis-regulatory region binding"/>
    <property type="evidence" value="ECO:0007669"/>
    <property type="project" value="TreeGrafter"/>
</dbReference>
<evidence type="ECO:0000256" key="5">
    <source>
        <dbReference type="PROSITE-ProRule" id="PRU00335"/>
    </source>
</evidence>
<dbReference type="Proteomes" id="UP000562984">
    <property type="component" value="Unassembled WGS sequence"/>
</dbReference>
<dbReference type="EMBL" id="JABEND010000004">
    <property type="protein sequence ID" value="NNG36019.1"/>
    <property type="molecule type" value="Genomic_DNA"/>
</dbReference>
<dbReference type="Pfam" id="PF00440">
    <property type="entry name" value="TetR_N"/>
    <property type="match status" value="1"/>
</dbReference>
<keyword evidence="4" id="KW-0804">Transcription</keyword>
<dbReference type="InterPro" id="IPR023772">
    <property type="entry name" value="DNA-bd_HTH_TetR-type_CS"/>
</dbReference>
<feature type="DNA-binding region" description="H-T-H motif" evidence="5">
    <location>
        <begin position="47"/>
        <end position="66"/>
    </location>
</feature>
<dbReference type="InterPro" id="IPR003012">
    <property type="entry name" value="Tet_transcr_reg_TetR"/>
</dbReference>